<comment type="caution">
    <text evidence="2">The sequence shown here is derived from an EMBL/GenBank/DDBJ whole genome shotgun (WGS) entry which is preliminary data.</text>
</comment>
<evidence type="ECO:0000313" key="2">
    <source>
        <dbReference type="EMBL" id="MDQ2585338.1"/>
    </source>
</evidence>
<evidence type="ECO:0000313" key="3">
    <source>
        <dbReference type="Proteomes" id="UP001225605"/>
    </source>
</evidence>
<evidence type="ECO:0000256" key="1">
    <source>
        <dbReference type="SAM" id="SignalP"/>
    </source>
</evidence>
<name>A0ABU0WZQ7_9PSEU</name>
<protein>
    <recommendedName>
        <fullName evidence="4">SH3 domain-containing protein</fullName>
    </recommendedName>
</protein>
<proteinExistence type="predicted"/>
<accession>A0ABU0WZQ7</accession>
<reference evidence="2 3" key="1">
    <citation type="submission" date="2017-06" db="EMBL/GenBank/DDBJ databases">
        <title>Cultured bacterium strain Saccharothrix yanglingensis Hhs.015.</title>
        <authorList>
            <person name="Xia Y."/>
        </authorList>
    </citation>
    <scope>NUCLEOTIDE SEQUENCE [LARGE SCALE GENOMIC DNA]</scope>
    <source>
        <strain evidence="2 3">Hhs.015</strain>
    </source>
</reference>
<feature type="signal peptide" evidence="1">
    <location>
        <begin position="1"/>
        <end position="30"/>
    </location>
</feature>
<keyword evidence="3" id="KW-1185">Reference proteome</keyword>
<organism evidence="2 3">
    <name type="scientific">Saccharothrix yanglingensis</name>
    <dbReference type="NCBI Taxonomy" id="659496"/>
    <lineage>
        <taxon>Bacteria</taxon>
        <taxon>Bacillati</taxon>
        <taxon>Actinomycetota</taxon>
        <taxon>Actinomycetes</taxon>
        <taxon>Pseudonocardiales</taxon>
        <taxon>Pseudonocardiaceae</taxon>
        <taxon>Saccharothrix</taxon>
    </lineage>
</organism>
<feature type="chain" id="PRO_5046706686" description="SH3 domain-containing protein" evidence="1">
    <location>
        <begin position="31"/>
        <end position="96"/>
    </location>
</feature>
<keyword evidence="1" id="KW-0732">Signal</keyword>
<evidence type="ECO:0008006" key="4">
    <source>
        <dbReference type="Google" id="ProtNLM"/>
    </source>
</evidence>
<sequence length="96" mass="10148">MSPFRSARAAIGVGALAAALFTGVAAPAQADDVAAQARETVCAADLYVRTDPNGAFLGTLYRGESFDVQRTSGNWAYGFAYGAVNRHGWVQLGWFC</sequence>
<dbReference type="EMBL" id="NSDM01000006">
    <property type="protein sequence ID" value="MDQ2585338.1"/>
    <property type="molecule type" value="Genomic_DNA"/>
</dbReference>
<dbReference type="RefSeq" id="WP_306746528.1">
    <property type="nucleotide sequence ID" value="NZ_NSDM01000006.1"/>
</dbReference>
<dbReference type="Proteomes" id="UP001225605">
    <property type="component" value="Unassembled WGS sequence"/>
</dbReference>
<gene>
    <name evidence="2" type="ORF">CKY47_15390</name>
</gene>